<keyword evidence="1" id="KW-0812">Transmembrane</keyword>
<organism evidence="3 4">
    <name type="scientific">Jatropha curcas</name>
    <name type="common">Barbados nut</name>
    <dbReference type="NCBI Taxonomy" id="180498"/>
    <lineage>
        <taxon>Eukaryota</taxon>
        <taxon>Viridiplantae</taxon>
        <taxon>Streptophyta</taxon>
        <taxon>Embryophyta</taxon>
        <taxon>Tracheophyta</taxon>
        <taxon>Spermatophyta</taxon>
        <taxon>Magnoliopsida</taxon>
        <taxon>eudicotyledons</taxon>
        <taxon>Gunneridae</taxon>
        <taxon>Pentapetalae</taxon>
        <taxon>rosids</taxon>
        <taxon>fabids</taxon>
        <taxon>Malpighiales</taxon>
        <taxon>Euphorbiaceae</taxon>
        <taxon>Crotonoideae</taxon>
        <taxon>Jatropheae</taxon>
        <taxon>Jatropha</taxon>
    </lineage>
</organism>
<protein>
    <recommendedName>
        <fullName evidence="2">Glycosyl transferase CAP10 domain-containing protein</fullName>
    </recommendedName>
</protein>
<dbReference type="Proteomes" id="UP000027138">
    <property type="component" value="Unassembled WGS sequence"/>
</dbReference>
<feature type="transmembrane region" description="Helical" evidence="1">
    <location>
        <begin position="30"/>
        <end position="51"/>
    </location>
</feature>
<keyword evidence="4" id="KW-1185">Reference proteome</keyword>
<dbReference type="PANTHER" id="PTHR12203:SF85">
    <property type="entry name" value="GLYCOSYLTRANSFERASE FAMILY 90 PROTEIN"/>
    <property type="match status" value="1"/>
</dbReference>
<dbReference type="EMBL" id="KK914782">
    <property type="protein sequence ID" value="KDP28650.1"/>
    <property type="molecule type" value="Genomic_DNA"/>
</dbReference>
<dbReference type="PANTHER" id="PTHR12203">
    <property type="entry name" value="KDEL LYS-ASP-GLU-LEU CONTAINING - RELATED"/>
    <property type="match status" value="1"/>
</dbReference>
<dbReference type="AlphaFoldDB" id="A0A067K8Q5"/>
<name>A0A067K8Q5_JATCU</name>
<evidence type="ECO:0000313" key="4">
    <source>
        <dbReference type="Proteomes" id="UP000027138"/>
    </source>
</evidence>
<dbReference type="InterPro" id="IPR051091">
    <property type="entry name" value="O-Glucosyltr/Glycosyltrsf_90"/>
</dbReference>
<evidence type="ECO:0000259" key="2">
    <source>
        <dbReference type="SMART" id="SM00672"/>
    </source>
</evidence>
<feature type="domain" description="Glycosyl transferase CAP10" evidence="2">
    <location>
        <begin position="169"/>
        <end position="418"/>
    </location>
</feature>
<reference evidence="3 4" key="1">
    <citation type="journal article" date="2014" name="PLoS ONE">
        <title>Global Analysis of Gene Expression Profiles in Physic Nut (Jatropha curcas L.) Seedlings Exposed to Salt Stress.</title>
        <authorList>
            <person name="Zhang L."/>
            <person name="Zhang C."/>
            <person name="Wu P."/>
            <person name="Chen Y."/>
            <person name="Li M."/>
            <person name="Jiang H."/>
            <person name="Wu G."/>
        </authorList>
    </citation>
    <scope>NUCLEOTIDE SEQUENCE [LARGE SCALE GENOMIC DNA]</scope>
    <source>
        <strain evidence="4">cv. GZQX0401</strain>
        <tissue evidence="3">Young leaves</tissue>
    </source>
</reference>
<keyword evidence="1" id="KW-0472">Membrane</keyword>
<keyword evidence="1" id="KW-1133">Transmembrane helix</keyword>
<evidence type="ECO:0000313" key="3">
    <source>
        <dbReference type="EMBL" id="KDP28650.1"/>
    </source>
</evidence>
<dbReference type="InterPro" id="IPR006598">
    <property type="entry name" value="CAP10"/>
</dbReference>
<evidence type="ECO:0000256" key="1">
    <source>
        <dbReference type="SAM" id="Phobius"/>
    </source>
</evidence>
<dbReference type="OrthoDB" id="202415at2759"/>
<dbReference type="Pfam" id="PF05686">
    <property type="entry name" value="Glyco_transf_90"/>
    <property type="match status" value="1"/>
</dbReference>
<dbReference type="PROSITE" id="PS51257">
    <property type="entry name" value="PROKAR_LIPOPROTEIN"/>
    <property type="match status" value="1"/>
</dbReference>
<sequence length="498" mass="58233">MTDKLETFRNLYGNQISSHLSTACRALKRLASATVFLFFILLVVGVFILRIDVSVITKKQKSSIEFQLKCPKKGIAKTCDSNYTVPFETPAFSDAKCPEYFRWIHEDLRPWKSSGISRDTLETARKFTDFRLVIVQGKLYVEQYQKSFQTRDLFTIWGFLQLLRLYPGRVPDLELMFGCGDTPIIQKRNHQGPNATLPPPLFQYCGHRDALDIVFPDWSFWGWAETNIKPWENTLEGIIKGSKKIKWKNRVPYAYWRGNPYVSSNRGDLMRCKVSDKHDWNARLYRQDWAKEIKEGYKHSKLEDQCTHRYKIYIEGIGWSVSHKYILACDSMTLLIKPEFYDFFMRGMVPMQHYWPVRNTNKCRDIKFAVEWGNNHPRQARAIGKGGSKFIKENLKMENVYEYMFHTLTEYAKLLKFKPKIPKGGVEMCLESTACSKNGVWRKFMAESMIKSPSDTLPCSMPPPYDQHSLQAIFDTKENITTQVVMLENEYWQSSNKN</sequence>
<dbReference type="SMART" id="SM00672">
    <property type="entry name" value="CAP10"/>
    <property type="match status" value="1"/>
</dbReference>
<proteinExistence type="predicted"/>
<accession>A0A067K8Q5</accession>
<gene>
    <name evidence="3" type="ORF">JCGZ_14421</name>
</gene>